<keyword evidence="1" id="KW-0812">Transmembrane</keyword>
<dbReference type="PANTHER" id="PTHR45902">
    <property type="entry name" value="LATROPHILIN RECEPTOR-LIKE PROTEIN A"/>
    <property type="match status" value="1"/>
</dbReference>
<evidence type="ECO:0000313" key="3">
    <source>
        <dbReference type="Proteomes" id="UP000507470"/>
    </source>
</evidence>
<name>A0A6J8D806_MYTCO</name>
<protein>
    <submittedName>
        <fullName evidence="2">Uncharacterized protein</fullName>
    </submittedName>
</protein>
<evidence type="ECO:0000256" key="1">
    <source>
        <dbReference type="SAM" id="Phobius"/>
    </source>
</evidence>
<gene>
    <name evidence="2" type="ORF">MCOR_38572</name>
</gene>
<proteinExistence type="predicted"/>
<accession>A0A6J8D806</accession>
<dbReference type="EMBL" id="CACVKT020007046">
    <property type="protein sequence ID" value="CAC5404828.1"/>
    <property type="molecule type" value="Genomic_DNA"/>
</dbReference>
<keyword evidence="1" id="KW-0472">Membrane</keyword>
<dbReference type="OrthoDB" id="6153483at2759"/>
<reference evidence="2 3" key="1">
    <citation type="submission" date="2020-06" db="EMBL/GenBank/DDBJ databases">
        <authorList>
            <person name="Li R."/>
            <person name="Bekaert M."/>
        </authorList>
    </citation>
    <scope>NUCLEOTIDE SEQUENCE [LARGE SCALE GENOMIC DNA]</scope>
    <source>
        <strain evidence="3">wild</strain>
    </source>
</reference>
<evidence type="ECO:0000313" key="2">
    <source>
        <dbReference type="EMBL" id="CAC5404828.1"/>
    </source>
</evidence>
<keyword evidence="1" id="KW-1133">Transmembrane helix</keyword>
<keyword evidence="3" id="KW-1185">Reference proteome</keyword>
<dbReference type="InterPro" id="IPR053231">
    <property type="entry name" value="GPCR_LN-TM7"/>
</dbReference>
<dbReference type="Gene3D" id="1.20.1070.10">
    <property type="entry name" value="Rhodopsin 7-helix transmembrane proteins"/>
    <property type="match status" value="1"/>
</dbReference>
<sequence>MYLRFFIRDYVNRSNVEEKLISLRNSPFVALHGDKKYTFTLFKNVEALEAENYLSTITFLQRCFLKTTKTNIDAYVYSYVNRLMVCKQIELEHIEFIMRFFTLTVLSNQIDLDYDEYIIMPSGKARICLETFRRMFKEDKPSVKDVWEIIQMTCTCTSLVGLVMTFTTYCAFPILRTLPGKNNICLVFAMFHGHALIQFILYGSRPQKACMIIDTFLPMSAFSKIVSVLNALQGVLIFWSFICNKRVFNLYLNSCTSRLSKTTKNRAIEAGQRSINTEMTTIPTHEETK</sequence>
<dbReference type="Proteomes" id="UP000507470">
    <property type="component" value="Unassembled WGS sequence"/>
</dbReference>
<organism evidence="2 3">
    <name type="scientific">Mytilus coruscus</name>
    <name type="common">Sea mussel</name>
    <dbReference type="NCBI Taxonomy" id="42192"/>
    <lineage>
        <taxon>Eukaryota</taxon>
        <taxon>Metazoa</taxon>
        <taxon>Spiralia</taxon>
        <taxon>Lophotrochozoa</taxon>
        <taxon>Mollusca</taxon>
        <taxon>Bivalvia</taxon>
        <taxon>Autobranchia</taxon>
        <taxon>Pteriomorphia</taxon>
        <taxon>Mytilida</taxon>
        <taxon>Mytiloidea</taxon>
        <taxon>Mytilidae</taxon>
        <taxon>Mytilinae</taxon>
        <taxon>Mytilus</taxon>
    </lineage>
</organism>
<dbReference type="AlphaFoldDB" id="A0A6J8D806"/>
<dbReference type="PANTHER" id="PTHR45902:SF1">
    <property type="entry name" value="LATROPHILIN RECEPTOR-LIKE PROTEIN A"/>
    <property type="match status" value="1"/>
</dbReference>
<feature type="transmembrane region" description="Helical" evidence="1">
    <location>
        <begin position="221"/>
        <end position="242"/>
    </location>
</feature>
<feature type="transmembrane region" description="Helical" evidence="1">
    <location>
        <begin position="184"/>
        <end position="201"/>
    </location>
</feature>
<feature type="transmembrane region" description="Helical" evidence="1">
    <location>
        <begin position="149"/>
        <end position="172"/>
    </location>
</feature>